<dbReference type="AlphaFoldDB" id="A0A3B4VE71"/>
<dbReference type="SMART" id="SM00355">
    <property type="entry name" value="ZnF_C2H2"/>
    <property type="match status" value="2"/>
</dbReference>
<dbReference type="PROSITE" id="PS00028">
    <property type="entry name" value="ZINC_FINGER_C2H2_1"/>
    <property type="match status" value="1"/>
</dbReference>
<dbReference type="InterPro" id="IPR013087">
    <property type="entry name" value="Znf_C2H2_type"/>
</dbReference>
<reference evidence="4" key="1">
    <citation type="submission" date="2025-08" db="UniProtKB">
        <authorList>
            <consortium name="Ensembl"/>
        </authorList>
    </citation>
    <scope>IDENTIFICATION</scope>
</reference>
<feature type="compositionally biased region" description="Polar residues" evidence="2">
    <location>
        <begin position="489"/>
        <end position="503"/>
    </location>
</feature>
<feature type="region of interest" description="Disordered" evidence="2">
    <location>
        <begin position="489"/>
        <end position="535"/>
    </location>
</feature>
<dbReference type="GO" id="GO:0006355">
    <property type="term" value="P:regulation of DNA-templated transcription"/>
    <property type="evidence" value="ECO:0007669"/>
    <property type="project" value="TreeGrafter"/>
</dbReference>
<dbReference type="InterPro" id="IPR040436">
    <property type="entry name" value="Disconnected-like"/>
</dbReference>
<protein>
    <submittedName>
        <fullName evidence="4">Zinc finger protein basonuclin-2-like</fullName>
    </submittedName>
</protein>
<feature type="region of interest" description="Disordered" evidence="2">
    <location>
        <begin position="549"/>
        <end position="618"/>
    </location>
</feature>
<dbReference type="PANTHER" id="PTHR15021">
    <property type="entry name" value="DISCONNECTED-RELATED"/>
    <property type="match status" value="1"/>
</dbReference>
<evidence type="ECO:0000256" key="2">
    <source>
        <dbReference type="SAM" id="MobiDB-lite"/>
    </source>
</evidence>
<evidence type="ECO:0000313" key="5">
    <source>
        <dbReference type="Proteomes" id="UP000261420"/>
    </source>
</evidence>
<feature type="compositionally biased region" description="Pro residues" evidence="2">
    <location>
        <begin position="595"/>
        <end position="605"/>
    </location>
</feature>
<feature type="compositionally biased region" description="Polar residues" evidence="2">
    <location>
        <begin position="654"/>
        <end position="663"/>
    </location>
</feature>
<keyword evidence="5" id="KW-1185">Reference proteome</keyword>
<dbReference type="PROSITE" id="PS50157">
    <property type="entry name" value="ZINC_FINGER_C2H2_2"/>
    <property type="match status" value="1"/>
</dbReference>
<organism evidence="4 5">
    <name type="scientific">Seriola dumerili</name>
    <name type="common">Greater amberjack</name>
    <name type="synonym">Caranx dumerili</name>
    <dbReference type="NCBI Taxonomy" id="41447"/>
    <lineage>
        <taxon>Eukaryota</taxon>
        <taxon>Metazoa</taxon>
        <taxon>Chordata</taxon>
        <taxon>Craniata</taxon>
        <taxon>Vertebrata</taxon>
        <taxon>Euteleostomi</taxon>
        <taxon>Actinopterygii</taxon>
        <taxon>Neopterygii</taxon>
        <taxon>Teleostei</taxon>
        <taxon>Neoteleostei</taxon>
        <taxon>Acanthomorphata</taxon>
        <taxon>Carangaria</taxon>
        <taxon>Carangiformes</taxon>
        <taxon>Carangidae</taxon>
        <taxon>Seriola</taxon>
    </lineage>
</organism>
<feature type="compositionally biased region" description="Polar residues" evidence="2">
    <location>
        <begin position="580"/>
        <end position="589"/>
    </location>
</feature>
<feature type="region of interest" description="Disordered" evidence="2">
    <location>
        <begin position="637"/>
        <end position="712"/>
    </location>
</feature>
<feature type="compositionally biased region" description="Basic and acidic residues" evidence="2">
    <location>
        <begin position="504"/>
        <end position="524"/>
    </location>
</feature>
<evidence type="ECO:0000259" key="3">
    <source>
        <dbReference type="PROSITE" id="PS50157"/>
    </source>
</evidence>
<evidence type="ECO:0000256" key="1">
    <source>
        <dbReference type="PROSITE-ProRule" id="PRU00042"/>
    </source>
</evidence>
<feature type="region of interest" description="Disordered" evidence="2">
    <location>
        <begin position="273"/>
        <end position="296"/>
    </location>
</feature>
<proteinExistence type="predicted"/>
<dbReference type="PANTHER" id="PTHR15021:SF0">
    <property type="entry name" value="DISCO-RELATED, ISOFORM A-RELATED"/>
    <property type="match status" value="1"/>
</dbReference>
<dbReference type="Proteomes" id="UP000261420">
    <property type="component" value="Unplaced"/>
</dbReference>
<dbReference type="GO" id="GO:0008270">
    <property type="term" value="F:zinc ion binding"/>
    <property type="evidence" value="ECO:0007669"/>
    <property type="project" value="UniProtKB-KW"/>
</dbReference>
<name>A0A3B4VE71_SERDU</name>
<keyword evidence="1" id="KW-0862">Zinc</keyword>
<feature type="region of interest" description="Disordered" evidence="2">
    <location>
        <begin position="417"/>
        <end position="440"/>
    </location>
</feature>
<evidence type="ECO:0000313" key="4">
    <source>
        <dbReference type="Ensembl" id="ENSSDUP00000028857.1"/>
    </source>
</evidence>
<feature type="compositionally biased region" description="Pro residues" evidence="2">
    <location>
        <begin position="423"/>
        <end position="435"/>
    </location>
</feature>
<keyword evidence="1" id="KW-0863">Zinc-finger</keyword>
<dbReference type="GO" id="GO:0005634">
    <property type="term" value="C:nucleus"/>
    <property type="evidence" value="ECO:0007669"/>
    <property type="project" value="TreeGrafter"/>
</dbReference>
<feature type="domain" description="C2H2-type" evidence="3">
    <location>
        <begin position="444"/>
        <end position="472"/>
    </location>
</feature>
<sequence length="712" mass="78275">MRMTPDTEESIRCTASSCSCVCFKPGSAKVRSCDRCGHGWVAHALEKLQAQPSSSCGPVEVALPGLVFDLSSLVLYGAEAVPVRLKILLDRLYSILTPEQVGHILHTLGWSLGDYVRGYMLQYPSGKVLDRWTMVTPEEELLILKQFLRFGETRPIVELMTLQCLAAVSYLSDPELKPASKSCQSNISTFIEHNGGTSGTVRKSMGDSCLVAGVCRFEKGSLADHNDTVHHFENFPSGLSLLLPFHFPSSAFQCLVSPTKDPPLKLTQCLQKPNGTKLAERHRQDRGRRTQENDPILPQSKGELALKIKADPDKPNPARSLWRLNPCIHGNQELDLHRGMAKQENISSLSPSLNSLFIPMSSSLHPSISSSSPPKIYPKFQGSSSSSFHPLPSFSSSFLCPVPASSFSSSLHPLPSSSSSLHPIPPTPCSLPSPSPSGGRKGRVCCGVCGKSFYDKGTLKIHYNAVHLKIKHRCTVVGCTMVFSSLRSRNRHSANPNPRLHTSGSRDAHTHRNTHSETHKREQETSNTLRQQDDDAYKLARIHTLRKGLNSHTNPHHGSQHSPSPQVDSPPPSPHPLVLNTNQNDSTYRSDLHPQVPPHPPPPLRPAHSTVGSPPSLIPLVVPAADQTEHCRPLLSLNTNHTAPAPLPDHSPVTMANRNSQYGCNEGRRGELTNQQRQWESGDHLPKKKPRKSSMPVKIERELEGRSNEDEC</sequence>
<feature type="compositionally biased region" description="Basic and acidic residues" evidence="2">
    <location>
        <begin position="698"/>
        <end position="712"/>
    </location>
</feature>
<dbReference type="Gene3D" id="3.30.160.60">
    <property type="entry name" value="Classic Zinc Finger"/>
    <property type="match status" value="1"/>
</dbReference>
<dbReference type="Ensembl" id="ENSSDUT00000029350.1">
    <property type="protein sequence ID" value="ENSSDUP00000028857.1"/>
    <property type="gene ID" value="ENSSDUG00000020814.1"/>
</dbReference>
<accession>A0A3B4VE71</accession>
<dbReference type="OMA" id="CHAIPTR"/>
<feature type="compositionally biased region" description="Basic and acidic residues" evidence="2">
    <location>
        <begin position="278"/>
        <end position="292"/>
    </location>
</feature>
<keyword evidence="1" id="KW-0479">Metal-binding</keyword>
<dbReference type="GeneTree" id="ENSGT00390000005844"/>
<reference evidence="4" key="2">
    <citation type="submission" date="2025-09" db="UniProtKB">
        <authorList>
            <consortium name="Ensembl"/>
        </authorList>
    </citation>
    <scope>IDENTIFICATION</scope>
</reference>